<evidence type="ECO:0000256" key="1">
    <source>
        <dbReference type="SAM" id="MobiDB-lite"/>
    </source>
</evidence>
<accession>A0ABV8J8P5</accession>
<organism evidence="2 3">
    <name type="scientific">Actinoplanes subglobosus</name>
    <dbReference type="NCBI Taxonomy" id="1547892"/>
    <lineage>
        <taxon>Bacteria</taxon>
        <taxon>Bacillati</taxon>
        <taxon>Actinomycetota</taxon>
        <taxon>Actinomycetes</taxon>
        <taxon>Micromonosporales</taxon>
        <taxon>Micromonosporaceae</taxon>
        <taxon>Actinoplanes</taxon>
    </lineage>
</organism>
<sequence>MSWTELLPEQGREPAGLLDPASPASWSGSEGQPPPSHRAAWQAARTAWASWRAPAVLRERPAEFRRMAALGMHATAVADCDRTPDEGPAGLMPFLIADDIRWTRSDLAWALRPADDYLYFDGAGYLLPGYMAVSLTAAELTGFAPALRAVLDDFIDERDTPRHVRRQLAELYGTAIGRATGTLPLDLLPWSCDFGDLARRKLAADLDSPPVTALLRHATSLTRATPTKTWLREAATFPGRWPIQAVLECFSGWSGYVWFGTDELLRGLVWMLSQDRSETATDLLAETALAASGAAPGAPGSPFAPLTASAAVEALAARPGDRPAETLSHLSRTVRNRALLSRVGKVRRLRKG</sequence>
<name>A0ABV8J8P5_9ACTN</name>
<dbReference type="Proteomes" id="UP001595867">
    <property type="component" value="Unassembled WGS sequence"/>
</dbReference>
<comment type="caution">
    <text evidence="2">The sequence shown here is derived from an EMBL/GenBank/DDBJ whole genome shotgun (WGS) entry which is preliminary data.</text>
</comment>
<keyword evidence="3" id="KW-1185">Reference proteome</keyword>
<protein>
    <submittedName>
        <fullName evidence="2">Uncharacterized protein</fullName>
    </submittedName>
</protein>
<dbReference type="EMBL" id="JBHSBL010000028">
    <property type="protein sequence ID" value="MFC4071738.1"/>
    <property type="molecule type" value="Genomic_DNA"/>
</dbReference>
<proteinExistence type="predicted"/>
<evidence type="ECO:0000313" key="2">
    <source>
        <dbReference type="EMBL" id="MFC4071738.1"/>
    </source>
</evidence>
<evidence type="ECO:0000313" key="3">
    <source>
        <dbReference type="Proteomes" id="UP001595867"/>
    </source>
</evidence>
<reference evidence="3" key="1">
    <citation type="journal article" date="2019" name="Int. J. Syst. Evol. Microbiol.">
        <title>The Global Catalogue of Microorganisms (GCM) 10K type strain sequencing project: providing services to taxonomists for standard genome sequencing and annotation.</title>
        <authorList>
            <consortium name="The Broad Institute Genomics Platform"/>
            <consortium name="The Broad Institute Genome Sequencing Center for Infectious Disease"/>
            <person name="Wu L."/>
            <person name="Ma J."/>
        </authorList>
    </citation>
    <scope>NUCLEOTIDE SEQUENCE [LARGE SCALE GENOMIC DNA]</scope>
    <source>
        <strain evidence="3">TBRC 5832</strain>
    </source>
</reference>
<gene>
    <name evidence="2" type="ORF">ACFO0C_42955</name>
</gene>
<dbReference type="RefSeq" id="WP_378072608.1">
    <property type="nucleotide sequence ID" value="NZ_JBHSBL010000028.1"/>
</dbReference>
<feature type="region of interest" description="Disordered" evidence="1">
    <location>
        <begin position="1"/>
        <end position="39"/>
    </location>
</feature>